<feature type="compositionally biased region" description="Low complexity" evidence="1">
    <location>
        <begin position="19"/>
        <end position="32"/>
    </location>
</feature>
<dbReference type="Proteomes" id="UP000037460">
    <property type="component" value="Unassembled WGS sequence"/>
</dbReference>
<protein>
    <submittedName>
        <fullName evidence="2">Uncharacterized protein</fullName>
    </submittedName>
</protein>
<accession>A0A0M0K231</accession>
<evidence type="ECO:0000256" key="1">
    <source>
        <dbReference type="SAM" id="MobiDB-lite"/>
    </source>
</evidence>
<feature type="region of interest" description="Disordered" evidence="1">
    <location>
        <begin position="1"/>
        <end position="32"/>
    </location>
</feature>
<sequence>MGGTLGAAKPPAAEPPGAEPSAAELPAAEPSAAEPPAIAAPLSLADAAFFRFLRGGSGLESLIVSLRSARPSSSRFGYFCEEAWAERGAAPLPNPFSLLHTLMAAGDRSDVPARYMTVSQGGVTLWADGEARECHTLYEWHQAHASFERVAHAPVLRRFRKRYTLSRWKRMVQGQRSVRLRAALLRAQRTPEPDNHDQFDFANTVNAFVHAPLALIRRTCGWILSQELQPSQLTGASGPGQVPPVELGPLNGVALAAAIEEQLYFVTRALLSASDALQQSISKKEAQPLALVPEAGCRFLMEKYSPRLYPAIVGKHFNQAAELRGLRSPRDIHVWRPPMAPTLHGVSLARLDTWIEEREPASLEHTAAQVRRQHLLVVGRVVRGADAGVMSAVLQLPLNALRAFRAHFKSMGWKRLTGNDAPPVLTLRIERTWASAAGASQPLRLVSPSAKELVQMLLRRAAPAPRPNRRTLRECLTQYYFECPAPPVVAILEELEMVLETALKRAEEAALRHPPFVAAAREGGAQHELSERAPTLRSLDVGCIRVDGAELWPVEDREVDLAPYFAPVSLNSLVLEFGGEGAIKVKEDAAQAAAEAAAQAPVSAADTLATLIAFAKNLQKAKELEQQKKEEAQAAAARRARDEEDEAREARLKAQQEKSRLRREAEAKEREEEERRQREAAAAKAAKEAAAAKERQALLAAGGTLSKALFAQSRSGEAT</sequence>
<dbReference type="AlphaFoldDB" id="A0A0M0K231"/>
<feature type="compositionally biased region" description="Basic and acidic residues" evidence="1">
    <location>
        <begin position="648"/>
        <end position="694"/>
    </location>
</feature>
<keyword evidence="3" id="KW-1185">Reference proteome</keyword>
<dbReference type="EMBL" id="JWZX01001646">
    <property type="protein sequence ID" value="KOO32936.1"/>
    <property type="molecule type" value="Genomic_DNA"/>
</dbReference>
<comment type="caution">
    <text evidence="2">The sequence shown here is derived from an EMBL/GenBank/DDBJ whole genome shotgun (WGS) entry which is preliminary data.</text>
</comment>
<evidence type="ECO:0000313" key="3">
    <source>
        <dbReference type="Proteomes" id="UP000037460"/>
    </source>
</evidence>
<evidence type="ECO:0000313" key="2">
    <source>
        <dbReference type="EMBL" id="KOO32936.1"/>
    </source>
</evidence>
<feature type="region of interest" description="Disordered" evidence="1">
    <location>
        <begin position="625"/>
        <end position="694"/>
    </location>
</feature>
<organism evidence="2 3">
    <name type="scientific">Chrysochromulina tobinii</name>
    <dbReference type="NCBI Taxonomy" id="1460289"/>
    <lineage>
        <taxon>Eukaryota</taxon>
        <taxon>Haptista</taxon>
        <taxon>Haptophyta</taxon>
        <taxon>Prymnesiophyceae</taxon>
        <taxon>Prymnesiales</taxon>
        <taxon>Chrysochromulinaceae</taxon>
        <taxon>Chrysochromulina</taxon>
    </lineage>
</organism>
<gene>
    <name evidence="2" type="ORF">Ctob_008410</name>
</gene>
<reference evidence="3" key="1">
    <citation type="journal article" date="2015" name="PLoS Genet.">
        <title>Genome Sequence and Transcriptome Analyses of Chrysochromulina tobin: Metabolic Tools for Enhanced Algal Fitness in the Prominent Order Prymnesiales (Haptophyceae).</title>
        <authorList>
            <person name="Hovde B.T."/>
            <person name="Deodato C.R."/>
            <person name="Hunsperger H.M."/>
            <person name="Ryken S.A."/>
            <person name="Yost W."/>
            <person name="Jha R.K."/>
            <person name="Patterson J."/>
            <person name="Monnat R.J. Jr."/>
            <person name="Barlow S.B."/>
            <person name="Starkenburg S.R."/>
            <person name="Cattolico R.A."/>
        </authorList>
    </citation>
    <scope>NUCLEOTIDE SEQUENCE</scope>
    <source>
        <strain evidence="3">CCMP291</strain>
    </source>
</reference>
<proteinExistence type="predicted"/>
<name>A0A0M0K231_9EUKA</name>